<proteinExistence type="inferred from homology"/>
<dbReference type="AlphaFoldDB" id="A0AAV0QS07"/>
<dbReference type="GO" id="GO:0030246">
    <property type="term" value="F:carbohydrate binding"/>
    <property type="evidence" value="ECO:0007669"/>
    <property type="project" value="InterPro"/>
</dbReference>
<dbReference type="EMBL" id="CAMGYJ010000010">
    <property type="protein sequence ID" value="CAI0548252.1"/>
    <property type="molecule type" value="Genomic_DNA"/>
</dbReference>
<comment type="caution">
    <text evidence="8">The sequence shown here is derived from an EMBL/GenBank/DDBJ whole genome shotgun (WGS) entry which is preliminary data.</text>
</comment>
<name>A0AAV0QS07_9ROSI</name>
<evidence type="ECO:0000256" key="6">
    <source>
        <dbReference type="PIRSR" id="PIRSR005096-2"/>
    </source>
</evidence>
<dbReference type="InterPro" id="IPR008183">
    <property type="entry name" value="Aldose_1/G6P_1-epimerase"/>
</dbReference>
<feature type="binding site" evidence="6">
    <location>
        <position position="239"/>
    </location>
    <ligand>
        <name>beta-D-galactose</name>
        <dbReference type="ChEBI" id="CHEBI:27667"/>
    </ligand>
</feature>
<dbReference type="Gene3D" id="2.70.98.10">
    <property type="match status" value="1"/>
</dbReference>
<feature type="active site" description="Proton donor" evidence="5">
    <location>
        <position position="172"/>
    </location>
</feature>
<keyword evidence="3" id="KW-0413">Isomerase</keyword>
<gene>
    <name evidence="8" type="ORF">LITE_LOCUS44707</name>
</gene>
<dbReference type="Pfam" id="PF01263">
    <property type="entry name" value="Aldose_epim"/>
    <property type="match status" value="2"/>
</dbReference>
<feature type="binding site" evidence="7">
    <location>
        <begin position="71"/>
        <end position="72"/>
    </location>
    <ligand>
        <name>beta-D-galactose</name>
        <dbReference type="ChEBI" id="CHEBI:27667"/>
    </ligand>
</feature>
<organism evidence="8 9">
    <name type="scientific">Linum tenue</name>
    <dbReference type="NCBI Taxonomy" id="586396"/>
    <lineage>
        <taxon>Eukaryota</taxon>
        <taxon>Viridiplantae</taxon>
        <taxon>Streptophyta</taxon>
        <taxon>Embryophyta</taxon>
        <taxon>Tracheophyta</taxon>
        <taxon>Spermatophyta</taxon>
        <taxon>Magnoliopsida</taxon>
        <taxon>eudicotyledons</taxon>
        <taxon>Gunneridae</taxon>
        <taxon>Pentapetalae</taxon>
        <taxon>rosids</taxon>
        <taxon>fabids</taxon>
        <taxon>Malpighiales</taxon>
        <taxon>Linaceae</taxon>
        <taxon>Linum</taxon>
    </lineage>
</organism>
<evidence type="ECO:0000256" key="2">
    <source>
        <dbReference type="ARBA" id="ARBA00006206"/>
    </source>
</evidence>
<evidence type="ECO:0000313" key="8">
    <source>
        <dbReference type="EMBL" id="CAI0548252.1"/>
    </source>
</evidence>
<accession>A0AAV0QS07</accession>
<dbReference type="InterPro" id="IPR011013">
    <property type="entry name" value="Gal_mutarotase_sf_dom"/>
</dbReference>
<dbReference type="InterPro" id="IPR014718">
    <property type="entry name" value="GH-type_carb-bd"/>
</dbReference>
<evidence type="ECO:0008006" key="10">
    <source>
        <dbReference type="Google" id="ProtNLM"/>
    </source>
</evidence>
<comment type="pathway">
    <text evidence="1">Carbohydrate metabolism; hexose metabolism.</text>
</comment>
<dbReference type="GO" id="GO:0006006">
    <property type="term" value="P:glucose metabolic process"/>
    <property type="evidence" value="ECO:0007669"/>
    <property type="project" value="TreeGrafter"/>
</dbReference>
<comment type="similarity">
    <text evidence="2">Belongs to the aldose epimerase family.</text>
</comment>
<dbReference type="SUPFAM" id="SSF74650">
    <property type="entry name" value="Galactose mutarotase-like"/>
    <property type="match status" value="1"/>
</dbReference>
<dbReference type="PIRSF" id="PIRSF005096">
    <property type="entry name" value="GALM"/>
    <property type="match status" value="1"/>
</dbReference>
<evidence type="ECO:0000313" key="9">
    <source>
        <dbReference type="Proteomes" id="UP001154282"/>
    </source>
</evidence>
<dbReference type="CDD" id="cd09019">
    <property type="entry name" value="galactose_mutarotase_like"/>
    <property type="match status" value="1"/>
</dbReference>
<dbReference type="InterPro" id="IPR047215">
    <property type="entry name" value="Galactose_mutarotase-like"/>
</dbReference>
<sequence>MSDRLKEPRLFHLNNGTIRVSITNYGATITSLFVPDKHGELADVVLGFDSVQTYMEGNPCYFGCIVGRVANRIKEGKFSLNGADYSLPINNGPNSLHGGNKGFDKVVWDVVEQKDGEQPSIIFKYESSDGEEGYPGDVTVTATYTLASTNTLRLDMEAVPKNKPTPISLAQHTYWNLGGHKSGNILDHLVQLSASRITPVDENSIPTGELLPVKGTPFDFTSEKKVGISIGRVLNLWTDAPGVQFYTANYVNGVAGKEGAVYGKHSGLCLETQGFPNAINQPNFPSIVVQPGEKYKHSMLFEFSVE</sequence>
<dbReference type="InterPro" id="IPR015443">
    <property type="entry name" value="Aldose_1-epimerase"/>
</dbReference>
<dbReference type="GO" id="GO:0033499">
    <property type="term" value="P:galactose catabolic process via UDP-galactose, Leloir pathway"/>
    <property type="evidence" value="ECO:0007669"/>
    <property type="project" value="TreeGrafter"/>
</dbReference>
<evidence type="ECO:0000256" key="5">
    <source>
        <dbReference type="PIRSR" id="PIRSR005096-1"/>
    </source>
</evidence>
<dbReference type="GO" id="GO:0004034">
    <property type="term" value="F:aldose 1-epimerase activity"/>
    <property type="evidence" value="ECO:0007669"/>
    <property type="project" value="TreeGrafter"/>
</dbReference>
<feature type="active site" description="Proton acceptor" evidence="5">
    <location>
        <position position="271"/>
    </location>
</feature>
<keyword evidence="9" id="KW-1185">Reference proteome</keyword>
<dbReference type="PANTHER" id="PTHR10091">
    <property type="entry name" value="ALDOSE-1-EPIMERASE"/>
    <property type="match status" value="1"/>
</dbReference>
<dbReference type="Proteomes" id="UP001154282">
    <property type="component" value="Unassembled WGS sequence"/>
</dbReference>
<evidence type="ECO:0000256" key="7">
    <source>
        <dbReference type="PIRSR" id="PIRSR005096-3"/>
    </source>
</evidence>
<evidence type="ECO:0000256" key="3">
    <source>
        <dbReference type="ARBA" id="ARBA00023235"/>
    </source>
</evidence>
<keyword evidence="4" id="KW-0119">Carbohydrate metabolism</keyword>
<evidence type="ECO:0000256" key="1">
    <source>
        <dbReference type="ARBA" id="ARBA00005028"/>
    </source>
</evidence>
<feature type="binding site" evidence="7">
    <location>
        <begin position="172"/>
        <end position="174"/>
    </location>
    <ligand>
        <name>beta-D-galactose</name>
        <dbReference type="ChEBI" id="CHEBI:27667"/>
    </ligand>
</feature>
<dbReference type="PANTHER" id="PTHR10091:SF25">
    <property type="entry name" value="ALDOSE 1-EPIMERASE"/>
    <property type="match status" value="1"/>
</dbReference>
<protein>
    <recommendedName>
        <fullName evidence="10">Aldose 1-epimerase</fullName>
    </recommendedName>
</protein>
<evidence type="ECO:0000256" key="4">
    <source>
        <dbReference type="ARBA" id="ARBA00023277"/>
    </source>
</evidence>
<reference evidence="8" key="1">
    <citation type="submission" date="2022-08" db="EMBL/GenBank/DDBJ databases">
        <authorList>
            <person name="Gutierrez-Valencia J."/>
        </authorList>
    </citation>
    <scope>NUCLEOTIDE SEQUENCE</scope>
</reference>